<evidence type="ECO:0000313" key="6">
    <source>
        <dbReference type="Proteomes" id="UP000585272"/>
    </source>
</evidence>
<protein>
    <submittedName>
        <fullName evidence="5">DNA invertase Pin-like site-specific DNA recombinase</fullName>
    </submittedName>
</protein>
<evidence type="ECO:0000256" key="1">
    <source>
        <dbReference type="ARBA" id="ARBA00023125"/>
    </source>
</evidence>
<dbReference type="SMART" id="SM00857">
    <property type="entry name" value="Resolvase"/>
    <property type="match status" value="1"/>
</dbReference>
<dbReference type="Pfam" id="PF00239">
    <property type="entry name" value="Resolvase"/>
    <property type="match status" value="1"/>
</dbReference>
<feature type="region of interest" description="Disordered" evidence="3">
    <location>
        <begin position="201"/>
        <end position="226"/>
    </location>
</feature>
<dbReference type="Gene3D" id="3.40.50.1390">
    <property type="entry name" value="Resolvase, N-terminal catalytic domain"/>
    <property type="match status" value="1"/>
</dbReference>
<dbReference type="RefSeq" id="WP_183342705.1">
    <property type="nucleotide sequence ID" value="NZ_JACHNU010000003.1"/>
</dbReference>
<dbReference type="GO" id="GO:0000150">
    <property type="term" value="F:DNA strand exchange activity"/>
    <property type="evidence" value="ECO:0007669"/>
    <property type="project" value="InterPro"/>
</dbReference>
<dbReference type="GO" id="GO:0003677">
    <property type="term" value="F:DNA binding"/>
    <property type="evidence" value="ECO:0007669"/>
    <property type="project" value="UniProtKB-KW"/>
</dbReference>
<dbReference type="Proteomes" id="UP000585272">
    <property type="component" value="Unassembled WGS sequence"/>
</dbReference>
<dbReference type="PROSITE" id="PS51736">
    <property type="entry name" value="RECOMBINASES_3"/>
    <property type="match status" value="1"/>
</dbReference>
<dbReference type="SUPFAM" id="SSF53041">
    <property type="entry name" value="Resolvase-like"/>
    <property type="match status" value="1"/>
</dbReference>
<gene>
    <name evidence="5" type="ORF">BDZ31_002615</name>
</gene>
<keyword evidence="2" id="KW-0233">DNA recombination</keyword>
<evidence type="ECO:0000256" key="3">
    <source>
        <dbReference type="SAM" id="MobiDB-lite"/>
    </source>
</evidence>
<dbReference type="AlphaFoldDB" id="A0A840IE04"/>
<evidence type="ECO:0000313" key="5">
    <source>
        <dbReference type="EMBL" id="MBB4663026.1"/>
    </source>
</evidence>
<keyword evidence="6" id="KW-1185">Reference proteome</keyword>
<dbReference type="InterPro" id="IPR036162">
    <property type="entry name" value="Resolvase-like_N_sf"/>
</dbReference>
<comment type="caution">
    <text evidence="5">The sequence shown here is derived from an EMBL/GenBank/DDBJ whole genome shotgun (WGS) entry which is preliminary data.</text>
</comment>
<dbReference type="PANTHER" id="PTHR30461:SF2">
    <property type="entry name" value="SERINE RECOMBINASE PINE-RELATED"/>
    <property type="match status" value="1"/>
</dbReference>
<sequence length="226" mass="24254">MKVIGYVRKSVAENGSGHSLDAQEATIRAEVERRGWTLVKVIPDDGYSGRDTHRPGLMEALGLIAADEADGLVAAKLDRISRSVIDFGTLLEWFRSADAALVALDVGVDTSTPGGRLICNVMASVAEWERETIAARTADGLAVAAAKGKLRPAVDGELAARIRSMREGRATYQQIADTLNAEGVPTLRGAARWQVSSVRGAAGYRRPTRRRRPAELPALPKRRAAA</sequence>
<dbReference type="InterPro" id="IPR006119">
    <property type="entry name" value="Resolv_N"/>
</dbReference>
<dbReference type="InterPro" id="IPR050639">
    <property type="entry name" value="SSR_resolvase"/>
</dbReference>
<reference evidence="5 6" key="1">
    <citation type="submission" date="2020-08" db="EMBL/GenBank/DDBJ databases">
        <title>Genomic Encyclopedia of Archaeal and Bacterial Type Strains, Phase II (KMG-II): from individual species to whole genera.</title>
        <authorList>
            <person name="Goeker M."/>
        </authorList>
    </citation>
    <scope>NUCLEOTIDE SEQUENCE [LARGE SCALE GENOMIC DNA]</scope>
    <source>
        <strain evidence="5 6">DSM 23288</strain>
    </source>
</reference>
<proteinExistence type="predicted"/>
<evidence type="ECO:0000259" key="4">
    <source>
        <dbReference type="PROSITE" id="PS51736"/>
    </source>
</evidence>
<dbReference type="EMBL" id="JACHNU010000003">
    <property type="protein sequence ID" value="MBB4663026.1"/>
    <property type="molecule type" value="Genomic_DNA"/>
</dbReference>
<feature type="domain" description="Resolvase/invertase-type recombinase catalytic" evidence="4">
    <location>
        <begin position="2"/>
        <end position="148"/>
    </location>
</feature>
<name>A0A840IE04_9ACTN</name>
<dbReference type="CDD" id="cd00338">
    <property type="entry name" value="Ser_Recombinase"/>
    <property type="match status" value="1"/>
</dbReference>
<accession>A0A840IE04</accession>
<evidence type="ECO:0000256" key="2">
    <source>
        <dbReference type="ARBA" id="ARBA00023172"/>
    </source>
</evidence>
<keyword evidence="1" id="KW-0238">DNA-binding</keyword>
<dbReference type="PANTHER" id="PTHR30461">
    <property type="entry name" value="DNA-INVERTASE FROM LAMBDOID PROPHAGE"/>
    <property type="match status" value="1"/>
</dbReference>
<organism evidence="5 6">
    <name type="scientific">Conexibacter arvalis</name>
    <dbReference type="NCBI Taxonomy" id="912552"/>
    <lineage>
        <taxon>Bacteria</taxon>
        <taxon>Bacillati</taxon>
        <taxon>Actinomycetota</taxon>
        <taxon>Thermoleophilia</taxon>
        <taxon>Solirubrobacterales</taxon>
        <taxon>Conexibacteraceae</taxon>
        <taxon>Conexibacter</taxon>
    </lineage>
</organism>